<accession>A0ABU9VZ28</accession>
<evidence type="ECO:0000256" key="2">
    <source>
        <dbReference type="SAM" id="Phobius"/>
    </source>
</evidence>
<protein>
    <submittedName>
        <fullName evidence="3">Uncharacterized protein</fullName>
    </submittedName>
</protein>
<proteinExistence type="predicted"/>
<dbReference type="EMBL" id="JBCLVG010000001">
    <property type="protein sequence ID" value="MEN1944990.1"/>
    <property type="molecule type" value="Genomic_DNA"/>
</dbReference>
<feature type="transmembrane region" description="Helical" evidence="2">
    <location>
        <begin position="43"/>
        <end position="65"/>
    </location>
</feature>
<gene>
    <name evidence="3" type="ORF">WJX64_00365</name>
</gene>
<comment type="caution">
    <text evidence="3">The sequence shown here is derived from an EMBL/GenBank/DDBJ whole genome shotgun (WGS) entry which is preliminary data.</text>
</comment>
<sequence>MVGDNEDLLPSSVEEPAFQAVAPNPDRLSRASLEEGTLSQRKIIRFSAAPATLLLGTAAAIAWAIHLS</sequence>
<keyword evidence="2" id="KW-0472">Membrane</keyword>
<evidence type="ECO:0000313" key="4">
    <source>
        <dbReference type="Proteomes" id="UP001425155"/>
    </source>
</evidence>
<keyword evidence="4" id="KW-1185">Reference proteome</keyword>
<feature type="region of interest" description="Disordered" evidence="1">
    <location>
        <begin position="1"/>
        <end position="26"/>
    </location>
</feature>
<dbReference type="Proteomes" id="UP001425155">
    <property type="component" value="Unassembled WGS sequence"/>
</dbReference>
<organism evidence="3 4">
    <name type="scientific">Leifsonia stereocauli</name>
    <dbReference type="NCBI Taxonomy" id="3134136"/>
    <lineage>
        <taxon>Bacteria</taxon>
        <taxon>Bacillati</taxon>
        <taxon>Actinomycetota</taxon>
        <taxon>Actinomycetes</taxon>
        <taxon>Micrococcales</taxon>
        <taxon>Microbacteriaceae</taxon>
        <taxon>Leifsonia</taxon>
    </lineage>
</organism>
<name>A0ABU9VZ28_9MICO</name>
<evidence type="ECO:0000313" key="3">
    <source>
        <dbReference type="EMBL" id="MEN1944990.1"/>
    </source>
</evidence>
<keyword evidence="2" id="KW-0812">Transmembrane</keyword>
<evidence type="ECO:0000256" key="1">
    <source>
        <dbReference type="SAM" id="MobiDB-lite"/>
    </source>
</evidence>
<reference evidence="3 4" key="1">
    <citation type="submission" date="2024-03" db="EMBL/GenBank/DDBJ databases">
        <title>YIM 134122 draft genome.</title>
        <authorList>
            <person name="Zuo S."/>
            <person name="Xiong L."/>
        </authorList>
    </citation>
    <scope>NUCLEOTIDE SEQUENCE [LARGE SCALE GENOMIC DNA]</scope>
    <source>
        <strain evidence="3 4">YIM 134122</strain>
    </source>
</reference>
<keyword evidence="2" id="KW-1133">Transmembrane helix</keyword>
<dbReference type="RefSeq" id="WP_342110689.1">
    <property type="nucleotide sequence ID" value="NZ_JBCAUN010000001.1"/>
</dbReference>